<evidence type="ECO:0008006" key="4">
    <source>
        <dbReference type="Google" id="ProtNLM"/>
    </source>
</evidence>
<protein>
    <recommendedName>
        <fullName evidence="4">Helix-turn-helix domain-containing protein</fullName>
    </recommendedName>
</protein>
<dbReference type="Gene3D" id="1.10.260.40">
    <property type="entry name" value="lambda repressor-like DNA-binding domains"/>
    <property type="match status" value="1"/>
</dbReference>
<evidence type="ECO:0000256" key="1">
    <source>
        <dbReference type="SAM" id="MobiDB-lite"/>
    </source>
</evidence>
<dbReference type="EMBL" id="FWXY01000049">
    <property type="protein sequence ID" value="SMD13357.1"/>
    <property type="molecule type" value="Genomic_DNA"/>
</dbReference>
<proteinExistence type="predicted"/>
<dbReference type="AlphaFoldDB" id="A0A1W2EUH0"/>
<feature type="region of interest" description="Disordered" evidence="1">
    <location>
        <begin position="87"/>
        <end position="113"/>
    </location>
</feature>
<dbReference type="SUPFAM" id="SSF47413">
    <property type="entry name" value="lambda repressor-like DNA-binding domains"/>
    <property type="match status" value="1"/>
</dbReference>
<evidence type="ECO:0000313" key="3">
    <source>
        <dbReference type="Proteomes" id="UP000192418"/>
    </source>
</evidence>
<keyword evidence="3" id="KW-1185">Reference proteome</keyword>
<dbReference type="InterPro" id="IPR001387">
    <property type="entry name" value="Cro/C1-type_HTH"/>
</dbReference>
<evidence type="ECO:0000313" key="2">
    <source>
        <dbReference type="EMBL" id="SMD13357.1"/>
    </source>
</evidence>
<reference evidence="2 3" key="1">
    <citation type="submission" date="2017-04" db="EMBL/GenBank/DDBJ databases">
        <authorList>
            <person name="Afonso C.L."/>
            <person name="Miller P.J."/>
            <person name="Scott M.A."/>
            <person name="Spackman E."/>
            <person name="Goraichik I."/>
            <person name="Dimitrov K.M."/>
            <person name="Suarez D.L."/>
            <person name="Swayne D.E."/>
        </authorList>
    </citation>
    <scope>NUCLEOTIDE SEQUENCE [LARGE SCALE GENOMIC DNA]</scope>
    <source>
        <strain evidence="2 3">DSM 3385</strain>
    </source>
</reference>
<dbReference type="Proteomes" id="UP000192418">
    <property type="component" value="Unassembled WGS sequence"/>
</dbReference>
<dbReference type="CDD" id="cd00093">
    <property type="entry name" value="HTH_XRE"/>
    <property type="match status" value="1"/>
</dbReference>
<dbReference type="RefSeq" id="WP_139795918.1">
    <property type="nucleotide sequence ID" value="NZ_FWXY01000049.1"/>
</dbReference>
<organism evidence="2 3">
    <name type="scientific">Desulfocicer vacuolatum DSM 3385</name>
    <dbReference type="NCBI Taxonomy" id="1121400"/>
    <lineage>
        <taxon>Bacteria</taxon>
        <taxon>Pseudomonadati</taxon>
        <taxon>Thermodesulfobacteriota</taxon>
        <taxon>Desulfobacteria</taxon>
        <taxon>Desulfobacterales</taxon>
        <taxon>Desulfobacteraceae</taxon>
        <taxon>Desulfocicer</taxon>
    </lineage>
</organism>
<name>A0A1W2EUH0_9BACT</name>
<dbReference type="GO" id="GO:0003677">
    <property type="term" value="F:DNA binding"/>
    <property type="evidence" value="ECO:0007669"/>
    <property type="project" value="InterPro"/>
</dbReference>
<dbReference type="InterPro" id="IPR010982">
    <property type="entry name" value="Lambda_DNA-bd_dom_sf"/>
</dbReference>
<gene>
    <name evidence="2" type="ORF">SAMN02746065_1491</name>
</gene>
<sequence>MNKKTKSTSAIPQVVLNHLKKVGNNIMLARKRRGFTQKHLANLVLADRNTIRRLEKGEPGVSLGIMATTLWVLQLESDLDALARPENDRLGQSLSEAATKKRVRMKKEDEYDF</sequence>
<accession>A0A1W2EUH0</accession>
<dbReference type="OrthoDB" id="5420607at2"/>
<dbReference type="STRING" id="1121400.SAMN02746065_1491"/>